<protein>
    <recommendedName>
        <fullName evidence="3">GrpB family protein</fullName>
    </recommendedName>
</protein>
<dbReference type="InterPro" id="IPR043519">
    <property type="entry name" value="NT_sf"/>
</dbReference>
<reference evidence="1 2" key="1">
    <citation type="submission" date="2017-11" db="EMBL/GenBank/DDBJ databases">
        <title>Complete genome sequence of Herbaspirillum rubrisubalbicans DSM 11543.</title>
        <authorList>
            <person name="Chen M."/>
            <person name="An Q."/>
        </authorList>
    </citation>
    <scope>NUCLEOTIDE SEQUENCE [LARGE SCALE GENOMIC DNA]</scope>
    <source>
        <strain evidence="1 2">DSM 11543</strain>
    </source>
</reference>
<dbReference type="PANTHER" id="PTHR34822">
    <property type="entry name" value="GRPB DOMAIN PROTEIN (AFU_ORTHOLOGUE AFUA_1G01530)"/>
    <property type="match status" value="1"/>
</dbReference>
<dbReference type="Proteomes" id="UP000269199">
    <property type="component" value="Chromosome"/>
</dbReference>
<evidence type="ECO:0000313" key="1">
    <source>
        <dbReference type="EMBL" id="AYR24555.1"/>
    </source>
</evidence>
<dbReference type="SUPFAM" id="SSF81301">
    <property type="entry name" value="Nucleotidyltransferase"/>
    <property type="match status" value="1"/>
</dbReference>
<dbReference type="AlphaFoldDB" id="A0AAD0U7J4"/>
<evidence type="ECO:0000313" key="2">
    <source>
        <dbReference type="Proteomes" id="UP000269199"/>
    </source>
</evidence>
<gene>
    <name evidence="1" type="ORF">RC54_12270</name>
</gene>
<dbReference type="PANTHER" id="PTHR34822:SF1">
    <property type="entry name" value="GRPB FAMILY PROTEIN"/>
    <property type="match status" value="1"/>
</dbReference>
<dbReference type="Gene3D" id="3.30.460.10">
    <property type="entry name" value="Beta Polymerase, domain 2"/>
    <property type="match status" value="1"/>
</dbReference>
<proteinExistence type="predicted"/>
<dbReference type="Pfam" id="PF04229">
    <property type="entry name" value="GrpB"/>
    <property type="match status" value="1"/>
</dbReference>
<name>A0AAD0U7J4_9BURK</name>
<organism evidence="1 2">
    <name type="scientific">Herbaspirillum rubrisubalbicans</name>
    <dbReference type="NCBI Taxonomy" id="80842"/>
    <lineage>
        <taxon>Bacteria</taxon>
        <taxon>Pseudomonadati</taxon>
        <taxon>Pseudomonadota</taxon>
        <taxon>Betaproteobacteria</taxon>
        <taxon>Burkholderiales</taxon>
        <taxon>Oxalobacteraceae</taxon>
        <taxon>Herbaspirillum</taxon>
    </lineage>
</organism>
<accession>A0AAD0U7J4</accession>
<dbReference type="EMBL" id="CP024996">
    <property type="protein sequence ID" value="AYR24555.1"/>
    <property type="molecule type" value="Genomic_DNA"/>
</dbReference>
<evidence type="ECO:0008006" key="3">
    <source>
        <dbReference type="Google" id="ProtNLM"/>
    </source>
</evidence>
<sequence length="124" mass="14078">MPSCTLSFPKTAPAGPICAIMLRLNTHHHERYFRKDSAEGVRTHQVHAFQFGSPHIERHLAFRDYMNAHADAAAAYSELKQRLANAHPDDFVAYMDGKDAFIKEHEFSALAWARCTRSGTRLHT</sequence>
<dbReference type="InterPro" id="IPR007344">
    <property type="entry name" value="GrpB/CoaE"/>
</dbReference>